<dbReference type="OrthoDB" id="851886at2759"/>
<dbReference type="InterPro" id="IPR025558">
    <property type="entry name" value="DUF4283"/>
</dbReference>
<accession>A0A1S4C253</accession>
<dbReference type="OMA" id="EREPSIN"/>
<dbReference type="RefSeq" id="XP_016495163.1">
    <property type="nucleotide sequence ID" value="XM_016639677.1"/>
</dbReference>
<reference evidence="3" key="1">
    <citation type="submission" date="2025-08" db="UniProtKB">
        <authorList>
            <consortium name="RefSeq"/>
        </authorList>
    </citation>
    <scope>IDENTIFICATION</scope>
</reference>
<dbReference type="Pfam" id="PF14111">
    <property type="entry name" value="DUF4283"/>
    <property type="match status" value="1"/>
</dbReference>
<evidence type="ECO:0000259" key="2">
    <source>
        <dbReference type="Pfam" id="PF14111"/>
    </source>
</evidence>
<proteinExistence type="predicted"/>
<dbReference type="AlphaFoldDB" id="A0A1S4C253"/>
<name>A0A1S4C253_TOBAC</name>
<feature type="region of interest" description="Disordered" evidence="1">
    <location>
        <begin position="206"/>
        <end position="232"/>
    </location>
</feature>
<gene>
    <name evidence="3" type="primary">LOC107814295</name>
</gene>
<evidence type="ECO:0000256" key="1">
    <source>
        <dbReference type="SAM" id="MobiDB-lite"/>
    </source>
</evidence>
<dbReference type="PANTHER" id="PTHR31286">
    <property type="entry name" value="GLYCINE-RICH CELL WALL STRUCTURAL PROTEIN 1.8-LIKE"/>
    <property type="match status" value="1"/>
</dbReference>
<dbReference type="KEGG" id="nta:107814295"/>
<dbReference type="PANTHER" id="PTHR31286:SF165">
    <property type="entry name" value="DUF4283 DOMAIN-CONTAINING PROTEIN"/>
    <property type="match status" value="1"/>
</dbReference>
<evidence type="ECO:0000313" key="3">
    <source>
        <dbReference type="RefSeq" id="XP_016495163.1"/>
    </source>
</evidence>
<organism evidence="3">
    <name type="scientific">Nicotiana tabacum</name>
    <name type="common">Common tobacco</name>
    <dbReference type="NCBI Taxonomy" id="4097"/>
    <lineage>
        <taxon>Eukaryota</taxon>
        <taxon>Viridiplantae</taxon>
        <taxon>Streptophyta</taxon>
        <taxon>Embryophyta</taxon>
        <taxon>Tracheophyta</taxon>
        <taxon>Spermatophyta</taxon>
        <taxon>Magnoliopsida</taxon>
        <taxon>eudicotyledons</taxon>
        <taxon>Gunneridae</taxon>
        <taxon>Pentapetalae</taxon>
        <taxon>asterids</taxon>
        <taxon>lamiids</taxon>
        <taxon>Solanales</taxon>
        <taxon>Solanaceae</taxon>
        <taxon>Nicotianoideae</taxon>
        <taxon>Nicotianeae</taxon>
        <taxon>Nicotiana</taxon>
    </lineage>
</organism>
<protein>
    <recommendedName>
        <fullName evidence="2">DUF4283 domain-containing protein</fullName>
    </recommendedName>
</protein>
<dbReference type="PaxDb" id="4097-A0A1S4C253"/>
<feature type="domain" description="DUF4283" evidence="2">
    <location>
        <begin position="9"/>
        <end position="87"/>
    </location>
</feature>
<feature type="compositionally biased region" description="Basic and acidic residues" evidence="1">
    <location>
        <begin position="206"/>
        <end position="219"/>
    </location>
</feature>
<sequence>MADIKDEVEYWSTAVVCYVLGSNPPQIIIDGYFRRIWGGLGIDKVVQLNRRVFMVRFHSIESRNKVVEEGVQMFDRKPMIVKPSKSDMEITKEHMENIPIWVRMVGLDVKYWGRTSLTKITGLIGKPLRTDAATTKRERLTYARVLVEVKLNQEYPTSIRFENEAGKIVEQKIHYEWKPVMCEKCRNYGHELNECRKFIKEEHEKNEKKQELEMQEKIEQQNVGEGTQQGKT</sequence>
<feature type="compositionally biased region" description="Polar residues" evidence="1">
    <location>
        <begin position="220"/>
        <end position="232"/>
    </location>
</feature>
<dbReference type="InterPro" id="IPR040256">
    <property type="entry name" value="At4g02000-like"/>
</dbReference>